<organism evidence="2 3">
    <name type="scientific">Rhodofomes roseus</name>
    <dbReference type="NCBI Taxonomy" id="34475"/>
    <lineage>
        <taxon>Eukaryota</taxon>
        <taxon>Fungi</taxon>
        <taxon>Dikarya</taxon>
        <taxon>Basidiomycota</taxon>
        <taxon>Agaricomycotina</taxon>
        <taxon>Agaricomycetes</taxon>
        <taxon>Polyporales</taxon>
        <taxon>Rhodofomes</taxon>
    </lineage>
</organism>
<accession>A0ABQ8KCQ4</accession>
<proteinExistence type="predicted"/>
<keyword evidence="3" id="KW-1185">Reference proteome</keyword>
<reference evidence="2 3" key="1">
    <citation type="journal article" date="2021" name="Environ. Microbiol.">
        <title>Gene family expansions and transcriptome signatures uncover fungal adaptations to wood decay.</title>
        <authorList>
            <person name="Hage H."/>
            <person name="Miyauchi S."/>
            <person name="Viragh M."/>
            <person name="Drula E."/>
            <person name="Min B."/>
            <person name="Chaduli D."/>
            <person name="Navarro D."/>
            <person name="Favel A."/>
            <person name="Norest M."/>
            <person name="Lesage-Meessen L."/>
            <person name="Balint B."/>
            <person name="Merenyi Z."/>
            <person name="de Eugenio L."/>
            <person name="Morin E."/>
            <person name="Martinez A.T."/>
            <person name="Baldrian P."/>
            <person name="Stursova M."/>
            <person name="Martinez M.J."/>
            <person name="Novotny C."/>
            <person name="Magnuson J.K."/>
            <person name="Spatafora J.W."/>
            <person name="Maurice S."/>
            <person name="Pangilinan J."/>
            <person name="Andreopoulos W."/>
            <person name="LaButti K."/>
            <person name="Hundley H."/>
            <person name="Na H."/>
            <person name="Kuo A."/>
            <person name="Barry K."/>
            <person name="Lipzen A."/>
            <person name="Henrissat B."/>
            <person name="Riley R."/>
            <person name="Ahrendt S."/>
            <person name="Nagy L.G."/>
            <person name="Grigoriev I.V."/>
            <person name="Martin F."/>
            <person name="Rosso M.N."/>
        </authorList>
    </citation>
    <scope>NUCLEOTIDE SEQUENCE [LARGE SCALE GENOMIC DNA]</scope>
    <source>
        <strain evidence="2 3">CIRM-BRFM 1785</strain>
    </source>
</reference>
<dbReference type="RefSeq" id="XP_047777779.1">
    <property type="nucleotide sequence ID" value="XM_047916349.1"/>
</dbReference>
<name>A0ABQ8KCQ4_9APHY</name>
<protein>
    <submittedName>
        <fullName evidence="2">Uncharacterized protein</fullName>
    </submittedName>
</protein>
<gene>
    <name evidence="2" type="ORF">C8Q71DRAFT_114532</name>
</gene>
<sequence length="205" mass="22625">MIVPNSKFRSIWGGLSRIYLRKRQKRIKLLRSIDIRTLAILFSSTLGSRRCVCALLSRHHASIDEHVIWEPTRPSAAMSAWSPNPGRSFSASKSPSERRTQTHQVYIKGAESEGVDLAYLFLLTDMKFAAAVFLSVALLHAAFAAPVAEANELARRTSPGSGSYSSWRDIVDGADEVIDLTRRTSPGGSNYIGYHDIVNDASSED</sequence>
<feature type="region of interest" description="Disordered" evidence="1">
    <location>
        <begin position="78"/>
        <end position="97"/>
    </location>
</feature>
<feature type="compositionally biased region" description="Polar residues" evidence="1">
    <location>
        <begin position="81"/>
        <end position="94"/>
    </location>
</feature>
<comment type="caution">
    <text evidence="2">The sequence shown here is derived from an EMBL/GenBank/DDBJ whole genome shotgun (WGS) entry which is preliminary data.</text>
</comment>
<evidence type="ECO:0000313" key="3">
    <source>
        <dbReference type="Proteomes" id="UP000814176"/>
    </source>
</evidence>
<dbReference type="Proteomes" id="UP000814176">
    <property type="component" value="Unassembled WGS sequence"/>
</dbReference>
<evidence type="ECO:0000256" key="1">
    <source>
        <dbReference type="SAM" id="MobiDB-lite"/>
    </source>
</evidence>
<dbReference type="GeneID" id="71997081"/>
<evidence type="ECO:0000313" key="2">
    <source>
        <dbReference type="EMBL" id="KAH9835346.1"/>
    </source>
</evidence>
<dbReference type="EMBL" id="JADCUA010000013">
    <property type="protein sequence ID" value="KAH9835346.1"/>
    <property type="molecule type" value="Genomic_DNA"/>
</dbReference>